<evidence type="ECO:0000256" key="1">
    <source>
        <dbReference type="ARBA" id="ARBA00022729"/>
    </source>
</evidence>
<evidence type="ECO:0000256" key="2">
    <source>
        <dbReference type="ARBA" id="ARBA00022737"/>
    </source>
</evidence>
<dbReference type="PROSITE" id="PS51272">
    <property type="entry name" value="SLH"/>
    <property type="match status" value="3"/>
</dbReference>
<dbReference type="PANTHER" id="PTHR43308:SF5">
    <property type="entry name" value="S-LAYER PROTEIN _ PEPTIDOGLYCAN ENDO-BETA-N-ACETYLGLUCOSAMINIDASE"/>
    <property type="match status" value="1"/>
</dbReference>
<feature type="domain" description="Fibronectin type-III" evidence="4">
    <location>
        <begin position="605"/>
        <end position="694"/>
    </location>
</feature>
<dbReference type="InterPro" id="IPR051465">
    <property type="entry name" value="Cell_Envelope_Struct_Comp"/>
</dbReference>
<evidence type="ECO:0000259" key="4">
    <source>
        <dbReference type="PROSITE" id="PS50853"/>
    </source>
</evidence>
<dbReference type="Pfam" id="PF13620">
    <property type="entry name" value="CarboxypepD_reg"/>
    <property type="match status" value="1"/>
</dbReference>
<sequence length="920" mass="97688">MQSSKRVFIIALAVCLLLGVAGSVMAGELSDISGHWANNQINSWLNQGLVFGYPDGTFKPDKEMSRAEFVALVNRSFKIQNSNETNSFTDVKTGDWFSKDVEAARVAGYISGYEDNTFRPDRNISRQEVAVIVTRLLKLDTAGDLTELDKFADRSSIPSWSQAGLNAAVKNGIINGYPDKTVQPFKAITRAEAIVCLNAAIAKGSTTVEKSGIEGKVTYKGSAVKDAAVKLFDKDGFQVIKQTTTDAKGLYKLEVDPGVYDLTATTDKTVGYASDVSAAADKITAQDLTLEDGAIITGRLNNKNNNAAANVEIMFTTNPTFVATTNSSGQYKLVVLPDRQYAVRAMNPSNGEVEVIDDNVTVGSAGQTQTMSTMRASFATTSSGGGGGGGGGGSSQAVLTTVNDINKTTVEVSFNQALSGVQASDFTFSPSLNVVSAVFKNDAKQVVVLTLAERTLDTDYKLYYKGTDTGFIIKVVGINITEPVGSTPVPINMGNHPAEVTLTASVGGQSIPLVIDLPTLVSPTVAINPVTIDPGLIPADSLALDIVISGLGDKEVILTLPVPAGLTDPGAFHWNGEVWDYRESTISGGKISFATNLSPVMISNRVKKPVLKIESVTQNSVEMSWTTTVVNPKGFDLYRDGAKINAAMLDGTARGYNDTGLTPGKTYAYTIVVYNAQKCQSPKADTVTATTLADQGENAAFDSWLNTIKSQILLLGAASGNLTIDLGSATEPTTVTITNDSLKTKSLSDLLMSVIDKMVSRNYDNVVITLQGKITEINVSGKPLNEYIADKLAGKPHSAAAIEYFTKLDEASFNALKTALKNDAASYNELSATVREVISFSTEVNIPAMEIKGLTLNKVTFANNHGTIDVLPGDTISINQFKTALGINSSITLGSLSGSVVTLEFKGASGTVYDYEFNLN</sequence>
<evidence type="ECO:0000259" key="5">
    <source>
        <dbReference type="PROSITE" id="PS51272"/>
    </source>
</evidence>
<dbReference type="PANTHER" id="PTHR43308">
    <property type="entry name" value="OUTER MEMBRANE PROTEIN ALPHA-RELATED"/>
    <property type="match status" value="1"/>
</dbReference>
<dbReference type="Pfam" id="PF00395">
    <property type="entry name" value="SLH"/>
    <property type="match status" value="3"/>
</dbReference>
<dbReference type="InterPro" id="IPR008969">
    <property type="entry name" value="CarboxyPept-like_regulatory"/>
</dbReference>
<dbReference type="AlphaFoldDB" id="C8VY50"/>
<feature type="domain" description="SLH" evidence="5">
    <location>
        <begin position="148"/>
        <end position="211"/>
    </location>
</feature>
<accession>C8VY50</accession>
<dbReference type="OrthoDB" id="2112962at2"/>
<feature type="signal peptide" evidence="3">
    <location>
        <begin position="1"/>
        <end position="26"/>
    </location>
</feature>
<evidence type="ECO:0000313" key="7">
    <source>
        <dbReference type="Proteomes" id="UP000002217"/>
    </source>
</evidence>
<name>C8VY50_DESAS</name>
<proteinExistence type="predicted"/>
<feature type="chain" id="PRO_5002991797" evidence="3">
    <location>
        <begin position="27"/>
        <end position="920"/>
    </location>
</feature>
<dbReference type="InterPro" id="IPR014755">
    <property type="entry name" value="Cu-Rt/internalin_Ig-like"/>
</dbReference>
<dbReference type="Gene3D" id="2.60.40.1220">
    <property type="match status" value="1"/>
</dbReference>
<dbReference type="eggNOG" id="COG5492">
    <property type="taxonomic scope" value="Bacteria"/>
</dbReference>
<keyword evidence="7" id="KW-1185">Reference proteome</keyword>
<dbReference type="Proteomes" id="UP000002217">
    <property type="component" value="Chromosome"/>
</dbReference>
<dbReference type="KEGG" id="dae:Dtox_3986"/>
<protein>
    <submittedName>
        <fullName evidence="6">S-layer domain protein</fullName>
    </submittedName>
</protein>
<keyword evidence="1 3" id="KW-0732">Signal</keyword>
<dbReference type="InterPro" id="IPR036116">
    <property type="entry name" value="FN3_sf"/>
</dbReference>
<dbReference type="InterPro" id="IPR003961">
    <property type="entry name" value="FN3_dom"/>
</dbReference>
<evidence type="ECO:0000313" key="6">
    <source>
        <dbReference type="EMBL" id="ACV64679.1"/>
    </source>
</evidence>
<dbReference type="HOGENOM" id="CLU_316805_0_0_9"/>
<organism evidence="6 7">
    <name type="scientific">Desulfofarcimen acetoxidans (strain ATCC 49208 / DSM 771 / KCTC 5769 / VKM B-1644 / 5575)</name>
    <name type="common">Desulfotomaculum acetoxidans</name>
    <dbReference type="NCBI Taxonomy" id="485916"/>
    <lineage>
        <taxon>Bacteria</taxon>
        <taxon>Bacillati</taxon>
        <taxon>Bacillota</taxon>
        <taxon>Clostridia</taxon>
        <taxon>Eubacteriales</taxon>
        <taxon>Peptococcaceae</taxon>
        <taxon>Desulfofarcimen</taxon>
    </lineage>
</organism>
<dbReference type="SUPFAM" id="SSF49265">
    <property type="entry name" value="Fibronectin type III"/>
    <property type="match status" value="1"/>
</dbReference>
<feature type="domain" description="SLH" evidence="5">
    <location>
        <begin position="24"/>
        <end position="83"/>
    </location>
</feature>
<dbReference type="PROSITE" id="PS50853">
    <property type="entry name" value="FN3"/>
    <property type="match status" value="1"/>
</dbReference>
<dbReference type="RefSeq" id="WP_015759354.1">
    <property type="nucleotide sequence ID" value="NC_013216.1"/>
</dbReference>
<gene>
    <name evidence="6" type="ordered locus">Dtox_3986</name>
</gene>
<reference evidence="6 7" key="1">
    <citation type="journal article" date="2009" name="Stand. Genomic Sci.">
        <title>Complete genome sequence of Desulfotomaculum acetoxidans type strain (5575).</title>
        <authorList>
            <person name="Spring S."/>
            <person name="Lapidus A."/>
            <person name="Schroder M."/>
            <person name="Gleim D."/>
            <person name="Sims D."/>
            <person name="Meincke L."/>
            <person name="Glavina Del Rio T."/>
            <person name="Tice H."/>
            <person name="Copeland A."/>
            <person name="Cheng J.F."/>
            <person name="Lucas S."/>
            <person name="Chen F."/>
            <person name="Nolan M."/>
            <person name="Bruce D."/>
            <person name="Goodwin L."/>
            <person name="Pitluck S."/>
            <person name="Ivanova N."/>
            <person name="Mavromatis K."/>
            <person name="Mikhailova N."/>
            <person name="Pati A."/>
            <person name="Chen A."/>
            <person name="Palaniappan K."/>
            <person name="Land M."/>
            <person name="Hauser L."/>
            <person name="Chang Y.J."/>
            <person name="Jeffries C.D."/>
            <person name="Chain P."/>
            <person name="Saunders E."/>
            <person name="Brettin T."/>
            <person name="Detter J.C."/>
            <person name="Goker M."/>
            <person name="Bristow J."/>
            <person name="Eisen J.A."/>
            <person name="Markowitz V."/>
            <person name="Hugenholtz P."/>
            <person name="Kyrpides N.C."/>
            <person name="Klenk H.P."/>
            <person name="Han C."/>
        </authorList>
    </citation>
    <scope>NUCLEOTIDE SEQUENCE [LARGE SCALE GENOMIC DNA]</scope>
    <source>
        <strain evidence="7">ATCC 49208 / DSM 771 / VKM B-1644</strain>
    </source>
</reference>
<dbReference type="Gene3D" id="2.60.40.10">
    <property type="entry name" value="Immunoglobulins"/>
    <property type="match status" value="1"/>
</dbReference>
<dbReference type="Gene3D" id="2.60.40.1120">
    <property type="entry name" value="Carboxypeptidase-like, regulatory domain"/>
    <property type="match status" value="1"/>
</dbReference>
<dbReference type="EMBL" id="CP001720">
    <property type="protein sequence ID" value="ACV64679.1"/>
    <property type="molecule type" value="Genomic_DNA"/>
</dbReference>
<feature type="domain" description="SLH" evidence="5">
    <location>
        <begin position="84"/>
        <end position="147"/>
    </location>
</feature>
<evidence type="ECO:0000256" key="3">
    <source>
        <dbReference type="SAM" id="SignalP"/>
    </source>
</evidence>
<dbReference type="SUPFAM" id="SSF49464">
    <property type="entry name" value="Carboxypeptidase regulatory domain-like"/>
    <property type="match status" value="1"/>
</dbReference>
<dbReference type="InterPro" id="IPR013783">
    <property type="entry name" value="Ig-like_fold"/>
</dbReference>
<keyword evidence="2" id="KW-0677">Repeat</keyword>
<dbReference type="InterPro" id="IPR001119">
    <property type="entry name" value="SLH_dom"/>
</dbReference>
<dbReference type="CDD" id="cd00063">
    <property type="entry name" value="FN3"/>
    <property type="match status" value="1"/>
</dbReference>
<dbReference type="STRING" id="485916.Dtox_3986"/>